<accession>W5T667</accession>
<dbReference type="AlphaFoldDB" id="W5T667"/>
<protein>
    <submittedName>
        <fullName evidence="1">Uncharacterized protein</fullName>
    </submittedName>
</protein>
<organism evidence="1">
    <name type="scientific">Borrelia hermsii MTW</name>
    <dbReference type="NCBI Taxonomy" id="1313291"/>
    <lineage>
        <taxon>Bacteria</taxon>
        <taxon>Pseudomonadati</taxon>
        <taxon>Spirochaetota</taxon>
        <taxon>Spirochaetia</taxon>
        <taxon>Spirochaetales</taxon>
        <taxon>Borreliaceae</taxon>
        <taxon>Borrelia</taxon>
    </lineage>
</organism>
<keyword evidence="1" id="KW-0614">Plasmid</keyword>
<proteinExistence type="predicted"/>
<reference evidence="1" key="1">
    <citation type="submission" date="2013-04" db="EMBL/GenBank/DDBJ databases">
        <title>Comparative Genomics of Relapsing Fever Spirochetes.</title>
        <authorList>
            <person name="Schwan T.G."/>
            <person name="Raffel S.J."/>
            <person name="Porcella S.F."/>
            <person name="Martens C.A."/>
            <person name="Bruno D.P."/>
            <person name="Ricklefs S.M."/>
            <person name="Barbian K.B."/>
        </authorList>
    </citation>
    <scope>NUCLEOTIDE SEQUENCE</scope>
    <source>
        <strain evidence="1">MTW</strain>
        <plasmid evidence="1">unnamed</plasmid>
    </source>
</reference>
<dbReference type="EMBL" id="CP005693">
    <property type="protein sequence ID" value="AHH14702.1"/>
    <property type="molecule type" value="Genomic_DNA"/>
</dbReference>
<evidence type="ECO:0000313" key="1">
    <source>
        <dbReference type="EMBL" id="AHH14702.1"/>
    </source>
</evidence>
<geneLocation type="plasmid" evidence="1">
    <name>unnamed</name>
</geneLocation>
<gene>
    <name evidence="1" type="ORF">BHW_0900048</name>
</gene>
<dbReference type="HOGENOM" id="CLU_3395390_0_0_12"/>
<name>W5T667_BORHE</name>
<sequence>MSKGEIYGKGKYGIAECVDNKLLSRYRRKQS</sequence>